<protein>
    <submittedName>
        <fullName evidence="1">Uncharacterized protein</fullName>
    </submittedName>
</protein>
<evidence type="ECO:0000313" key="2">
    <source>
        <dbReference type="Proteomes" id="UP000182771"/>
    </source>
</evidence>
<proteinExistence type="predicted"/>
<dbReference type="OrthoDB" id="1076904at2"/>
<evidence type="ECO:0000313" key="1">
    <source>
        <dbReference type="EMBL" id="SDW12596.1"/>
    </source>
</evidence>
<dbReference type="GeneID" id="85017830"/>
<reference evidence="1 2" key="1">
    <citation type="submission" date="2016-10" db="EMBL/GenBank/DDBJ databases">
        <authorList>
            <person name="Varghese N."/>
            <person name="Submissions S."/>
        </authorList>
    </citation>
    <scope>NUCLEOTIDE SEQUENCE [LARGE SCALE GENOMIC DNA]</scope>
    <source>
        <strain evidence="1 2">DSM 11449</strain>
    </source>
</reference>
<comment type="caution">
    <text evidence="1">The sequence shown here is derived from an EMBL/GenBank/DDBJ whole genome shotgun (WGS) entry which is preliminary data.</text>
</comment>
<dbReference type="Proteomes" id="UP000182771">
    <property type="component" value="Unassembled WGS sequence"/>
</dbReference>
<dbReference type="AlphaFoldDB" id="A0A1H2QZE9"/>
<gene>
    <name evidence="1" type="ORF">SAMN05444420_101300</name>
</gene>
<dbReference type="EMBL" id="FNND01000001">
    <property type="protein sequence ID" value="SDW12596.1"/>
    <property type="molecule type" value="Genomic_DNA"/>
</dbReference>
<organism evidence="1 2">
    <name type="scientific">Capnocytophaga granulosa</name>
    <dbReference type="NCBI Taxonomy" id="45242"/>
    <lineage>
        <taxon>Bacteria</taxon>
        <taxon>Pseudomonadati</taxon>
        <taxon>Bacteroidota</taxon>
        <taxon>Flavobacteriia</taxon>
        <taxon>Flavobacteriales</taxon>
        <taxon>Flavobacteriaceae</taxon>
        <taxon>Capnocytophaga</taxon>
    </lineage>
</organism>
<name>A0A1H2QZE9_9FLAO</name>
<sequence length="131" mass="15728">MQNINKLKTSYSPWNFNFCDEIDGFKIEYKNIIEFSQGSPLIGNLYVNNKELLKNNFFSSPYLYFEKYLYIPMFIKRFCLSGFIITKINLDTLEIHYISKIESLIYIDCMYSSKLIYYTDINKEKKKEILL</sequence>
<keyword evidence="2" id="KW-1185">Reference proteome</keyword>
<dbReference type="RefSeq" id="WP_016419587.1">
    <property type="nucleotide sequence ID" value="NZ_FNND01000001.1"/>
</dbReference>
<accession>A0A1H2QZE9</accession>